<dbReference type="KEGG" id="tvs:TRAVEDRAFT_54862"/>
<name>R7S5Z9_TRAVS</name>
<proteinExistence type="predicted"/>
<keyword evidence="2" id="KW-1185">Reference proteome</keyword>
<dbReference type="EMBL" id="JH712031">
    <property type="protein sequence ID" value="EIW51133.1"/>
    <property type="molecule type" value="Genomic_DNA"/>
</dbReference>
<dbReference type="AlphaFoldDB" id="R7S5Z9"/>
<evidence type="ECO:0000313" key="2">
    <source>
        <dbReference type="Proteomes" id="UP000054317"/>
    </source>
</evidence>
<dbReference type="RefSeq" id="XP_008045982.1">
    <property type="nucleotide sequence ID" value="XM_008047791.1"/>
</dbReference>
<dbReference type="Proteomes" id="UP000054317">
    <property type="component" value="Unassembled WGS sequence"/>
</dbReference>
<sequence length="66" mass="7309">MSEQIEEIEKMPAAWNFARVKTLKHPSRPFLSSHRALVEVAGDAGALPCSHKATALLRQRCALPLQ</sequence>
<organism evidence="1 2">
    <name type="scientific">Trametes versicolor (strain FP-101664)</name>
    <name type="common">White-rot fungus</name>
    <name type="synonym">Coriolus versicolor</name>
    <dbReference type="NCBI Taxonomy" id="717944"/>
    <lineage>
        <taxon>Eukaryota</taxon>
        <taxon>Fungi</taxon>
        <taxon>Dikarya</taxon>
        <taxon>Basidiomycota</taxon>
        <taxon>Agaricomycotina</taxon>
        <taxon>Agaricomycetes</taxon>
        <taxon>Polyporales</taxon>
        <taxon>Polyporaceae</taxon>
        <taxon>Trametes</taxon>
    </lineage>
</organism>
<dbReference type="GeneID" id="19417570"/>
<evidence type="ECO:0000313" key="1">
    <source>
        <dbReference type="EMBL" id="EIW51133.1"/>
    </source>
</evidence>
<protein>
    <submittedName>
        <fullName evidence="1">Uncharacterized protein</fullName>
    </submittedName>
</protein>
<accession>R7S5Z9</accession>
<reference evidence="2" key="1">
    <citation type="journal article" date="2012" name="Science">
        <title>The Paleozoic origin of enzymatic lignin decomposition reconstructed from 31 fungal genomes.</title>
        <authorList>
            <person name="Floudas D."/>
            <person name="Binder M."/>
            <person name="Riley R."/>
            <person name="Barry K."/>
            <person name="Blanchette R.A."/>
            <person name="Henrissat B."/>
            <person name="Martinez A.T."/>
            <person name="Otillar R."/>
            <person name="Spatafora J.W."/>
            <person name="Yadav J.S."/>
            <person name="Aerts A."/>
            <person name="Benoit I."/>
            <person name="Boyd A."/>
            <person name="Carlson A."/>
            <person name="Copeland A."/>
            <person name="Coutinho P.M."/>
            <person name="de Vries R.P."/>
            <person name="Ferreira P."/>
            <person name="Findley K."/>
            <person name="Foster B."/>
            <person name="Gaskell J."/>
            <person name="Glotzer D."/>
            <person name="Gorecki P."/>
            <person name="Heitman J."/>
            <person name="Hesse C."/>
            <person name="Hori C."/>
            <person name="Igarashi K."/>
            <person name="Jurgens J.A."/>
            <person name="Kallen N."/>
            <person name="Kersten P."/>
            <person name="Kohler A."/>
            <person name="Kuees U."/>
            <person name="Kumar T.K.A."/>
            <person name="Kuo A."/>
            <person name="LaButti K."/>
            <person name="Larrondo L.F."/>
            <person name="Lindquist E."/>
            <person name="Ling A."/>
            <person name="Lombard V."/>
            <person name="Lucas S."/>
            <person name="Lundell T."/>
            <person name="Martin R."/>
            <person name="McLaughlin D.J."/>
            <person name="Morgenstern I."/>
            <person name="Morin E."/>
            <person name="Murat C."/>
            <person name="Nagy L.G."/>
            <person name="Nolan M."/>
            <person name="Ohm R.A."/>
            <person name="Patyshakuliyeva A."/>
            <person name="Rokas A."/>
            <person name="Ruiz-Duenas F.J."/>
            <person name="Sabat G."/>
            <person name="Salamov A."/>
            <person name="Samejima M."/>
            <person name="Schmutz J."/>
            <person name="Slot J.C."/>
            <person name="St John F."/>
            <person name="Stenlid J."/>
            <person name="Sun H."/>
            <person name="Sun S."/>
            <person name="Syed K."/>
            <person name="Tsang A."/>
            <person name="Wiebenga A."/>
            <person name="Young D."/>
            <person name="Pisabarro A."/>
            <person name="Eastwood D.C."/>
            <person name="Martin F."/>
            <person name="Cullen D."/>
            <person name="Grigoriev I.V."/>
            <person name="Hibbett D.S."/>
        </authorList>
    </citation>
    <scope>NUCLEOTIDE SEQUENCE [LARGE SCALE GENOMIC DNA]</scope>
    <source>
        <strain evidence="2">FP-101664</strain>
    </source>
</reference>
<gene>
    <name evidence="1" type="ORF">TRAVEDRAFT_54862</name>
</gene>